<dbReference type="AlphaFoldDB" id="A0A9P5X968"/>
<evidence type="ECO:0000256" key="5">
    <source>
        <dbReference type="SAM" id="Phobius"/>
    </source>
</evidence>
<evidence type="ECO:0000256" key="3">
    <source>
        <dbReference type="ARBA" id="ARBA00022989"/>
    </source>
</evidence>
<comment type="caution">
    <text evidence="6">The sequence shown here is derived from an EMBL/GenBank/DDBJ whole genome shotgun (WGS) entry which is preliminary data.</text>
</comment>
<feature type="transmembrane region" description="Helical" evidence="5">
    <location>
        <begin position="161"/>
        <end position="184"/>
    </location>
</feature>
<feature type="transmembrane region" description="Helical" evidence="5">
    <location>
        <begin position="99"/>
        <end position="118"/>
    </location>
</feature>
<dbReference type="Pfam" id="PF05978">
    <property type="entry name" value="UNC-93"/>
    <property type="match status" value="1"/>
</dbReference>
<dbReference type="InterPro" id="IPR010291">
    <property type="entry name" value="Ion_channel_UNC-93"/>
</dbReference>
<dbReference type="SUPFAM" id="SSF103473">
    <property type="entry name" value="MFS general substrate transporter"/>
    <property type="match status" value="1"/>
</dbReference>
<dbReference type="GO" id="GO:0016020">
    <property type="term" value="C:membrane"/>
    <property type="evidence" value="ECO:0007669"/>
    <property type="project" value="UniProtKB-SubCell"/>
</dbReference>
<dbReference type="Gene3D" id="1.20.1250.20">
    <property type="entry name" value="MFS general substrate transporter like domains"/>
    <property type="match status" value="1"/>
</dbReference>
<dbReference type="OrthoDB" id="196103at2759"/>
<reference evidence="6" key="1">
    <citation type="submission" date="2020-11" db="EMBL/GenBank/DDBJ databases">
        <authorList>
            <consortium name="DOE Joint Genome Institute"/>
            <person name="Ahrendt S."/>
            <person name="Riley R."/>
            <person name="Andreopoulos W."/>
            <person name="Labutti K."/>
            <person name="Pangilinan J."/>
            <person name="Ruiz-Duenas F.J."/>
            <person name="Barrasa J.M."/>
            <person name="Sanchez-Garcia M."/>
            <person name="Camarero S."/>
            <person name="Miyauchi S."/>
            <person name="Serrano A."/>
            <person name="Linde D."/>
            <person name="Babiker R."/>
            <person name="Drula E."/>
            <person name="Ayuso-Fernandez I."/>
            <person name="Pacheco R."/>
            <person name="Padilla G."/>
            <person name="Ferreira P."/>
            <person name="Barriuso J."/>
            <person name="Kellner H."/>
            <person name="Castanera R."/>
            <person name="Alfaro M."/>
            <person name="Ramirez L."/>
            <person name="Pisabarro A.G."/>
            <person name="Kuo A."/>
            <person name="Tritt A."/>
            <person name="Lipzen A."/>
            <person name="He G."/>
            <person name="Yan M."/>
            <person name="Ng V."/>
            <person name="Cullen D."/>
            <person name="Martin F."/>
            <person name="Rosso M.-N."/>
            <person name="Henrissat B."/>
            <person name="Hibbett D."/>
            <person name="Martinez A.T."/>
            <person name="Grigoriev I.V."/>
        </authorList>
    </citation>
    <scope>NUCLEOTIDE SEQUENCE</scope>
    <source>
        <strain evidence="6">MF-IS2</strain>
    </source>
</reference>
<feature type="transmembrane region" description="Helical" evidence="5">
    <location>
        <begin position="319"/>
        <end position="338"/>
    </location>
</feature>
<keyword evidence="2 5" id="KW-0812">Transmembrane</keyword>
<dbReference type="PANTHER" id="PTHR23294">
    <property type="entry name" value="ET TRANSLATION PRODUCT-RELATED"/>
    <property type="match status" value="1"/>
</dbReference>
<evidence type="ECO:0000256" key="4">
    <source>
        <dbReference type="ARBA" id="ARBA00023136"/>
    </source>
</evidence>
<dbReference type="PANTHER" id="PTHR23294:SF59">
    <property type="entry name" value="UNC93-LIKE PROTEIN C922.05C"/>
    <property type="match status" value="1"/>
</dbReference>
<evidence type="ECO:0000256" key="2">
    <source>
        <dbReference type="ARBA" id="ARBA00022692"/>
    </source>
</evidence>
<protein>
    <submittedName>
        <fullName evidence="6">MFS general substrate transporter</fullName>
    </submittedName>
</protein>
<comment type="subcellular location">
    <subcellularLocation>
        <location evidence="1">Membrane</location>
        <topology evidence="1">Multi-pass membrane protein</topology>
    </subcellularLocation>
</comment>
<feature type="transmembrane region" description="Helical" evidence="5">
    <location>
        <begin position="124"/>
        <end position="149"/>
    </location>
</feature>
<keyword evidence="3 5" id="KW-1133">Transmembrane helix</keyword>
<gene>
    <name evidence="6" type="ORF">P691DRAFT_734674</name>
</gene>
<accession>A0A9P5X968</accession>
<dbReference type="InterPro" id="IPR051617">
    <property type="entry name" value="UNC-93-like_regulator"/>
</dbReference>
<feature type="transmembrane region" description="Helical" evidence="5">
    <location>
        <begin position="73"/>
        <end position="92"/>
    </location>
</feature>
<keyword evidence="4 5" id="KW-0472">Membrane</keyword>
<feature type="transmembrane region" description="Helical" evidence="5">
    <location>
        <begin position="290"/>
        <end position="307"/>
    </location>
</feature>
<evidence type="ECO:0000256" key="1">
    <source>
        <dbReference type="ARBA" id="ARBA00004141"/>
    </source>
</evidence>
<dbReference type="InterPro" id="IPR036259">
    <property type="entry name" value="MFS_trans_sf"/>
</dbReference>
<evidence type="ECO:0000313" key="6">
    <source>
        <dbReference type="EMBL" id="KAF9445616.1"/>
    </source>
</evidence>
<organism evidence="6 7">
    <name type="scientific">Macrolepiota fuliginosa MF-IS2</name>
    <dbReference type="NCBI Taxonomy" id="1400762"/>
    <lineage>
        <taxon>Eukaryota</taxon>
        <taxon>Fungi</taxon>
        <taxon>Dikarya</taxon>
        <taxon>Basidiomycota</taxon>
        <taxon>Agaricomycotina</taxon>
        <taxon>Agaricomycetes</taxon>
        <taxon>Agaricomycetidae</taxon>
        <taxon>Agaricales</taxon>
        <taxon>Agaricineae</taxon>
        <taxon>Agaricaceae</taxon>
        <taxon>Macrolepiota</taxon>
    </lineage>
</organism>
<dbReference type="Proteomes" id="UP000807342">
    <property type="component" value="Unassembled WGS sequence"/>
</dbReference>
<feature type="transmembrane region" description="Helical" evidence="5">
    <location>
        <begin position="31"/>
        <end position="53"/>
    </location>
</feature>
<feature type="transmembrane region" description="Helical" evidence="5">
    <location>
        <begin position="196"/>
        <end position="216"/>
    </location>
</feature>
<feature type="transmembrane region" description="Helical" evidence="5">
    <location>
        <begin position="366"/>
        <end position="385"/>
    </location>
</feature>
<proteinExistence type="predicted"/>
<sequence>MSEIEKGSHIAGIDKGSSVQIYERPRGLKGLYYNPMTQVVMLGLVCFMCPGLFNALNGLGGGGQLDNTTSANANSALYATFAAGAFFAGSINNKLGPRLTLLLGSAGYSLYIGSFLAINIHPHVGAFVIASGAILGLCAGLLWTAQGSLMLSYPTEGQKGLFIGVFWAIFNLGAIVGASVSLGQNFHSKANAVGNGTYIGFLALALIGVTIPIFMAEPSKIVRFDGTRVTTPRHPSWRSEILGLWVTLRTDPYVLLLFPMFLASNWSYTWQFNEYNNALFNIRARSLNNLVYWLAQIVGSLSIGVLLDQKRFTRRFRAFAGWAVLMIMVFVVHIWAYFYQKQYTRESLPPDAIKMDIFDHGYGGRIMLYIFCGLLDAIWQTAVYWLMGAMSNDPAKLAYFAGFYKSIQSAGAAGTWRADAIKTPYMNMLLSTWALRAAGLFFALPVIHIRVKDHTDLTDEVLARTGTDDEPK</sequence>
<keyword evidence="7" id="KW-1185">Reference proteome</keyword>
<dbReference type="EMBL" id="MU151291">
    <property type="protein sequence ID" value="KAF9445616.1"/>
    <property type="molecule type" value="Genomic_DNA"/>
</dbReference>
<evidence type="ECO:0000313" key="7">
    <source>
        <dbReference type="Proteomes" id="UP000807342"/>
    </source>
</evidence>
<name>A0A9P5X968_9AGAR</name>
<feature type="transmembrane region" description="Helical" evidence="5">
    <location>
        <begin position="428"/>
        <end position="447"/>
    </location>
</feature>